<sequence>MPENVEVNQTVTNATESVISAIMAQKLNELKRMLEASLQDNSKPWTPLLKTAEEKTGVNRLYIALGLAVFVGLWLVFGYFAQLVCNTVGFLYPAYISIKAIESKEKDDDTKWLTYWVVFSVFSVAEYFADFIVRWFPLYWLVKAIFLVWLMSPGEWNGSIVLYRRIIKPYFLRHQKDIDVSFNKMKDSAHKIFDKKE</sequence>
<dbReference type="PANTHER" id="PTHR12300">
    <property type="entry name" value="HVA22-LIKE PROTEINS"/>
    <property type="match status" value="1"/>
</dbReference>
<accession>A0A9N9XPT9</accession>
<name>A0A9N9XPT9_PHYSR</name>
<reference evidence="7" key="1">
    <citation type="submission" date="2022-01" db="EMBL/GenBank/DDBJ databases">
        <authorList>
            <person name="King R."/>
        </authorList>
    </citation>
    <scope>NUCLEOTIDE SEQUENCE</scope>
</reference>
<dbReference type="AlphaFoldDB" id="A0A9N9XPT9"/>
<feature type="transmembrane region" description="Helical" evidence="6">
    <location>
        <begin position="113"/>
        <end position="133"/>
    </location>
</feature>
<dbReference type="GO" id="GO:0016020">
    <property type="term" value="C:membrane"/>
    <property type="evidence" value="ECO:0007669"/>
    <property type="project" value="UniProtKB-SubCell"/>
</dbReference>
<organism evidence="7 8">
    <name type="scientific">Phyllotreta striolata</name>
    <name type="common">Striped flea beetle</name>
    <name type="synonym">Crioceris striolata</name>
    <dbReference type="NCBI Taxonomy" id="444603"/>
    <lineage>
        <taxon>Eukaryota</taxon>
        <taxon>Metazoa</taxon>
        <taxon>Ecdysozoa</taxon>
        <taxon>Arthropoda</taxon>
        <taxon>Hexapoda</taxon>
        <taxon>Insecta</taxon>
        <taxon>Pterygota</taxon>
        <taxon>Neoptera</taxon>
        <taxon>Endopterygota</taxon>
        <taxon>Coleoptera</taxon>
        <taxon>Polyphaga</taxon>
        <taxon>Cucujiformia</taxon>
        <taxon>Chrysomeloidea</taxon>
        <taxon>Chrysomelidae</taxon>
        <taxon>Galerucinae</taxon>
        <taxon>Alticini</taxon>
        <taxon>Phyllotreta</taxon>
    </lineage>
</organism>
<evidence type="ECO:0000256" key="5">
    <source>
        <dbReference type="ARBA" id="ARBA00023136"/>
    </source>
</evidence>
<feature type="transmembrane region" description="Helical" evidence="6">
    <location>
        <begin position="139"/>
        <end position="163"/>
    </location>
</feature>
<comment type="subcellular location">
    <subcellularLocation>
        <location evidence="1 6">Membrane</location>
        <topology evidence="1 6">Multi-pass membrane protein</topology>
    </subcellularLocation>
</comment>
<keyword evidence="3 6" id="KW-0812">Transmembrane</keyword>
<dbReference type="Proteomes" id="UP001153712">
    <property type="component" value="Chromosome 13"/>
</dbReference>
<dbReference type="Pfam" id="PF03134">
    <property type="entry name" value="TB2_DP1_HVA22"/>
    <property type="match status" value="1"/>
</dbReference>
<dbReference type="OrthoDB" id="10009287at2759"/>
<feature type="transmembrane region" description="Helical" evidence="6">
    <location>
        <begin position="61"/>
        <end position="92"/>
    </location>
</feature>
<evidence type="ECO:0000256" key="6">
    <source>
        <dbReference type="RuleBase" id="RU362006"/>
    </source>
</evidence>
<evidence type="ECO:0000256" key="1">
    <source>
        <dbReference type="ARBA" id="ARBA00004141"/>
    </source>
</evidence>
<evidence type="ECO:0000313" key="8">
    <source>
        <dbReference type="Proteomes" id="UP001153712"/>
    </source>
</evidence>
<dbReference type="EMBL" id="OU900106">
    <property type="protein sequence ID" value="CAG9857353.1"/>
    <property type="molecule type" value="Genomic_DNA"/>
</dbReference>
<comment type="similarity">
    <text evidence="2 6">Belongs to the DP1 family.</text>
</comment>
<dbReference type="PANTHER" id="PTHR12300:SF161">
    <property type="entry name" value="RECEPTOR EXPRESSION-ENHANCING PROTEIN"/>
    <property type="match status" value="1"/>
</dbReference>
<evidence type="ECO:0000256" key="3">
    <source>
        <dbReference type="ARBA" id="ARBA00022692"/>
    </source>
</evidence>
<keyword evidence="4 6" id="KW-1133">Transmembrane helix</keyword>
<keyword evidence="5 6" id="KW-0472">Membrane</keyword>
<evidence type="ECO:0000313" key="7">
    <source>
        <dbReference type="EMBL" id="CAG9857353.1"/>
    </source>
</evidence>
<proteinExistence type="inferred from homology"/>
<gene>
    <name evidence="7" type="ORF">PHYEVI_LOCUS3758</name>
</gene>
<evidence type="ECO:0000256" key="2">
    <source>
        <dbReference type="ARBA" id="ARBA00008573"/>
    </source>
</evidence>
<keyword evidence="8" id="KW-1185">Reference proteome</keyword>
<dbReference type="InterPro" id="IPR004345">
    <property type="entry name" value="TB2_DP1_HVA22"/>
</dbReference>
<protein>
    <recommendedName>
        <fullName evidence="6">Receptor expression-enhancing protein</fullName>
    </recommendedName>
</protein>
<evidence type="ECO:0000256" key="4">
    <source>
        <dbReference type="ARBA" id="ARBA00022989"/>
    </source>
</evidence>